<feature type="compositionally biased region" description="Low complexity" evidence="1">
    <location>
        <begin position="120"/>
        <end position="135"/>
    </location>
</feature>
<evidence type="ECO:0000256" key="1">
    <source>
        <dbReference type="SAM" id="MobiDB-lite"/>
    </source>
</evidence>
<evidence type="ECO:0000313" key="4">
    <source>
        <dbReference type="Proteomes" id="UP000596660"/>
    </source>
</evidence>
<dbReference type="RefSeq" id="XP_021767853.1">
    <property type="nucleotide sequence ID" value="XM_021912161.1"/>
</dbReference>
<reference evidence="3" key="1">
    <citation type="journal article" date="2017" name="Nature">
        <title>The genome of Chenopodium quinoa.</title>
        <authorList>
            <person name="Jarvis D.E."/>
            <person name="Ho Y.S."/>
            <person name="Lightfoot D.J."/>
            <person name="Schmoeckel S.M."/>
            <person name="Li B."/>
            <person name="Borm T.J.A."/>
            <person name="Ohyanagi H."/>
            <person name="Mineta K."/>
            <person name="Michell C.T."/>
            <person name="Saber N."/>
            <person name="Kharbatia N.M."/>
            <person name="Rupper R.R."/>
            <person name="Sharp A.R."/>
            <person name="Dally N."/>
            <person name="Boughton B.A."/>
            <person name="Woo Y.H."/>
            <person name="Gao G."/>
            <person name="Schijlen E.G.W.M."/>
            <person name="Guo X."/>
            <person name="Momin A.A."/>
            <person name="Negrao S."/>
            <person name="Al-Babili S."/>
            <person name="Gehring C."/>
            <person name="Roessner U."/>
            <person name="Jung C."/>
            <person name="Murphy K."/>
            <person name="Arold S.T."/>
            <person name="Gojobori T."/>
            <person name="van der Linden C.G."/>
            <person name="van Loo E.N."/>
            <person name="Jellen E.N."/>
            <person name="Maughan P.J."/>
            <person name="Tester M."/>
        </authorList>
    </citation>
    <scope>NUCLEOTIDE SEQUENCE [LARGE SCALE GENOMIC DNA]</scope>
    <source>
        <strain evidence="3">cv. PI 614886</strain>
    </source>
</reference>
<evidence type="ECO:0000313" key="3">
    <source>
        <dbReference type="EnsemblPlants" id="AUR62007458-RA:cds"/>
    </source>
</evidence>
<accession>A0A803L6G9</accession>
<feature type="signal peptide" evidence="2">
    <location>
        <begin position="1"/>
        <end position="25"/>
    </location>
</feature>
<feature type="region of interest" description="Disordered" evidence="1">
    <location>
        <begin position="104"/>
        <end position="142"/>
    </location>
</feature>
<dbReference type="AlphaFoldDB" id="A0A803L6G9"/>
<dbReference type="Proteomes" id="UP000596660">
    <property type="component" value="Unplaced"/>
</dbReference>
<feature type="chain" id="PRO_5030722091" evidence="2">
    <location>
        <begin position="26"/>
        <end position="269"/>
    </location>
</feature>
<dbReference type="GeneID" id="110732246"/>
<proteinExistence type="predicted"/>
<evidence type="ECO:0000256" key="2">
    <source>
        <dbReference type="SAM" id="SignalP"/>
    </source>
</evidence>
<keyword evidence="2" id="KW-0732">Signal</keyword>
<protein>
    <submittedName>
        <fullName evidence="3">Uncharacterized protein</fullName>
    </submittedName>
</protein>
<name>A0A803L6G9_CHEQI</name>
<keyword evidence="4" id="KW-1185">Reference proteome</keyword>
<organism evidence="3 4">
    <name type="scientific">Chenopodium quinoa</name>
    <name type="common">Quinoa</name>
    <dbReference type="NCBI Taxonomy" id="63459"/>
    <lineage>
        <taxon>Eukaryota</taxon>
        <taxon>Viridiplantae</taxon>
        <taxon>Streptophyta</taxon>
        <taxon>Embryophyta</taxon>
        <taxon>Tracheophyta</taxon>
        <taxon>Spermatophyta</taxon>
        <taxon>Magnoliopsida</taxon>
        <taxon>eudicotyledons</taxon>
        <taxon>Gunneridae</taxon>
        <taxon>Pentapetalae</taxon>
        <taxon>Caryophyllales</taxon>
        <taxon>Chenopodiaceae</taxon>
        <taxon>Chenopodioideae</taxon>
        <taxon>Atripliceae</taxon>
        <taxon>Chenopodium</taxon>
    </lineage>
</organism>
<gene>
    <name evidence="3" type="primary">LOC110732246</name>
</gene>
<reference evidence="3" key="2">
    <citation type="submission" date="2021-03" db="UniProtKB">
        <authorList>
            <consortium name="EnsemblPlants"/>
        </authorList>
    </citation>
    <scope>IDENTIFICATION</scope>
</reference>
<sequence length="269" mass="28538">MKMNVVLLVLFAIMLTTLSIRPSLAQDDEVGNMGCWDNITSCLGDNEVLLCCPVIQQEIDNERDCFCLMKETVQQNATVAASFSTIFTFCDISGSFQTLCPDGSVPTSAPVEDPSPPSPTSTTSTPATEVSTPSPDESTPAGVGECWSKILTCTDSKSESEISECCPVVEQAVTDESECFCAGAKIAVLDDPSNADTFDQYLTLCKISESLDTLCTNTNSSTSNGTGSRIPKKTKTGLNISGSNNNNIAHIVGLLPSSLLIIFAISFLI</sequence>
<dbReference type="EnsemblPlants" id="AUR62007458-RA">
    <property type="protein sequence ID" value="AUR62007458-RA:cds"/>
    <property type="gene ID" value="AUR62007458"/>
</dbReference>
<dbReference type="Gramene" id="AUR62007458-RA">
    <property type="protein sequence ID" value="AUR62007458-RA:cds"/>
    <property type="gene ID" value="AUR62007458"/>
</dbReference>